<feature type="compositionally biased region" description="Basic and acidic residues" evidence="1">
    <location>
        <begin position="253"/>
        <end position="282"/>
    </location>
</feature>
<feature type="compositionally biased region" description="Polar residues" evidence="1">
    <location>
        <begin position="26"/>
        <end position="42"/>
    </location>
</feature>
<proteinExistence type="predicted"/>
<dbReference type="OrthoDB" id="10627646at2759"/>
<accession>A0A158RCF0</accession>
<name>A0A158RCF0_THECL</name>
<feature type="region of interest" description="Disordered" evidence="1">
    <location>
        <begin position="26"/>
        <end position="55"/>
    </location>
</feature>
<protein>
    <submittedName>
        <fullName evidence="4">Microtubule-associated protein futsch</fullName>
    </submittedName>
</protein>
<evidence type="ECO:0000313" key="4">
    <source>
        <dbReference type="WBParaSite" id="TCLT_0000736001-mRNA-1"/>
    </source>
</evidence>
<evidence type="ECO:0000256" key="1">
    <source>
        <dbReference type="SAM" id="MobiDB-lite"/>
    </source>
</evidence>
<evidence type="ECO:0000313" key="3">
    <source>
        <dbReference type="Proteomes" id="UP000276776"/>
    </source>
</evidence>
<feature type="compositionally biased region" description="Basic and acidic residues" evidence="1">
    <location>
        <begin position="123"/>
        <end position="135"/>
    </location>
</feature>
<organism evidence="4">
    <name type="scientific">Thelazia callipaeda</name>
    <name type="common">Oriental eyeworm</name>
    <name type="synonym">Parasitic nematode</name>
    <dbReference type="NCBI Taxonomy" id="103827"/>
    <lineage>
        <taxon>Eukaryota</taxon>
        <taxon>Metazoa</taxon>
        <taxon>Ecdysozoa</taxon>
        <taxon>Nematoda</taxon>
        <taxon>Chromadorea</taxon>
        <taxon>Rhabditida</taxon>
        <taxon>Spirurina</taxon>
        <taxon>Spiruromorpha</taxon>
        <taxon>Thelazioidea</taxon>
        <taxon>Thelaziidae</taxon>
        <taxon>Thelazia</taxon>
    </lineage>
</organism>
<feature type="compositionally biased region" description="Basic and acidic residues" evidence="1">
    <location>
        <begin position="65"/>
        <end position="79"/>
    </location>
</feature>
<dbReference type="WBParaSite" id="TCLT_0000736001-mRNA-1">
    <property type="protein sequence ID" value="TCLT_0000736001-mRNA-1"/>
    <property type="gene ID" value="TCLT_0000736001"/>
</dbReference>
<reference evidence="2 3" key="2">
    <citation type="submission" date="2018-11" db="EMBL/GenBank/DDBJ databases">
        <authorList>
            <consortium name="Pathogen Informatics"/>
        </authorList>
    </citation>
    <scope>NUCLEOTIDE SEQUENCE [LARGE SCALE GENOMIC DNA]</scope>
</reference>
<dbReference type="EMBL" id="UYYF01004498">
    <property type="protein sequence ID" value="VDN04795.1"/>
    <property type="molecule type" value="Genomic_DNA"/>
</dbReference>
<feature type="region of interest" description="Disordered" evidence="1">
    <location>
        <begin position="60"/>
        <end position="79"/>
    </location>
</feature>
<feature type="region of interest" description="Disordered" evidence="1">
    <location>
        <begin position="242"/>
        <end position="282"/>
    </location>
</feature>
<reference evidence="4" key="1">
    <citation type="submission" date="2016-04" db="UniProtKB">
        <authorList>
            <consortium name="WormBaseParasite"/>
        </authorList>
    </citation>
    <scope>IDENTIFICATION</scope>
</reference>
<dbReference type="AlphaFoldDB" id="A0A158RCF0"/>
<sequence length="477" mass="54580">MLSNFICEILLKFAVEKFNRVQKSPSQNLTLQESTESYSSPALLQHTREKSTDRSLIPDYSKSQDLLRNEAKSDSRHRSRKIDEYDLIVRGKEPETDIISTNMAERKDDRLGYTVAQYGSNSRGDDDSNNVKDSRNMVSEQTISSRTFTDDGRGTVTSTFTTETRYSSLSPTRTYEFAKGTVRNLPYEERGLTPTTYKEIRAYEVPKTKDTNIVPNRDIQSDSRTYLANTDSHLPYQTTEKMYVGRPHPPMEVTDHSVKERSDRADHFESADSFETDDRSYGMKPAEYHDLESSSYSVRQYGTGSIGAINPKQAQLRYFGDESLKSNESGQTQKSDLSMIKPTYERNHTLPRDEEQTLSHTVGSDGFTKRRYEENYDAPILIRCTTLKLFFLTGGDESESYFGVNTNGSNYRCSSHPYVPPITENMEESMETLKKNNDIEITSLPVKCKQTADYMRAREEGKVDKFQPLDSNLLTKR</sequence>
<dbReference type="Proteomes" id="UP000276776">
    <property type="component" value="Unassembled WGS sequence"/>
</dbReference>
<keyword evidence="3" id="KW-1185">Reference proteome</keyword>
<dbReference type="STRING" id="103827.A0A158RCF0"/>
<feature type="region of interest" description="Disordered" evidence="1">
    <location>
        <begin position="117"/>
        <end position="139"/>
    </location>
</feature>
<gene>
    <name evidence="2" type="ORF">TCLT_LOCUS7349</name>
</gene>
<evidence type="ECO:0000313" key="2">
    <source>
        <dbReference type="EMBL" id="VDN04795.1"/>
    </source>
</evidence>